<dbReference type="InterPro" id="IPR036390">
    <property type="entry name" value="WH_DNA-bd_sf"/>
</dbReference>
<comment type="caution">
    <text evidence="6">The sequence shown here is derived from an EMBL/GenBank/DDBJ whole genome shotgun (WGS) entry which is preliminary data.</text>
</comment>
<dbReference type="InterPro" id="IPR005119">
    <property type="entry name" value="LysR_subst-bd"/>
</dbReference>
<feature type="domain" description="HTH lysR-type" evidence="5">
    <location>
        <begin position="1"/>
        <end position="58"/>
    </location>
</feature>
<name>L8JKY9_9BACT</name>
<dbReference type="FunFam" id="1.10.10.10:FF:000001">
    <property type="entry name" value="LysR family transcriptional regulator"/>
    <property type="match status" value="1"/>
</dbReference>
<dbReference type="PANTHER" id="PTHR30126:SF25">
    <property type="entry name" value="HTH-TYPE TRANSCRIPTIONAL REGULATOR METR"/>
    <property type="match status" value="1"/>
</dbReference>
<dbReference type="Pfam" id="PF00126">
    <property type="entry name" value="HTH_1"/>
    <property type="match status" value="1"/>
</dbReference>
<dbReference type="STRING" id="1237149.C900_05709"/>
<evidence type="ECO:0000256" key="2">
    <source>
        <dbReference type="ARBA" id="ARBA00023015"/>
    </source>
</evidence>
<dbReference type="PROSITE" id="PS50931">
    <property type="entry name" value="HTH_LYSR"/>
    <property type="match status" value="1"/>
</dbReference>
<dbReference type="PANTHER" id="PTHR30126">
    <property type="entry name" value="HTH-TYPE TRANSCRIPTIONAL REGULATOR"/>
    <property type="match status" value="1"/>
</dbReference>
<sequence>MEVRHLRLVKEVAEKGSLSKAKDSLFLSQSALSHQLKEVESQLGAPLFHRVNKKLVLTGAGKIVLESAEKILCELEHAEVSVKKYVSGDKGAVRMATECYTCYHWLPSLMVDFNKEFPCVDIEISPESSNDPVNHILEGRLDVAVVSGRVNNPNIELTELFTDELLALVPADHPWTKQKYVQAKDFADEKIIIHSLPIETVTLFRKLLIPENVMPKKVIPIQITEAAVEMVKAGMGVKVIAKWIIEPYLHDKRLAVVPVSKNGLFRTWYAVTLKRSDTPQYITNFIEHLRCNIAGVCSV</sequence>
<dbReference type="RefSeq" id="WP_009582819.1">
    <property type="nucleotide sequence ID" value="NZ_AMZN01000089.1"/>
</dbReference>
<dbReference type="InterPro" id="IPR036388">
    <property type="entry name" value="WH-like_DNA-bd_sf"/>
</dbReference>
<dbReference type="GO" id="GO:0000976">
    <property type="term" value="F:transcription cis-regulatory region binding"/>
    <property type="evidence" value="ECO:0007669"/>
    <property type="project" value="TreeGrafter"/>
</dbReference>
<protein>
    <submittedName>
        <fullName evidence="6">Transcriptional regulator, LysR family</fullName>
    </submittedName>
</protein>
<dbReference type="Proteomes" id="UP000011135">
    <property type="component" value="Unassembled WGS sequence"/>
</dbReference>
<dbReference type="EMBL" id="AMZN01000089">
    <property type="protein sequence ID" value="ELR68883.1"/>
    <property type="molecule type" value="Genomic_DNA"/>
</dbReference>
<comment type="similarity">
    <text evidence="1">Belongs to the LysR transcriptional regulatory family.</text>
</comment>
<dbReference type="SUPFAM" id="SSF46785">
    <property type="entry name" value="Winged helix' DNA-binding domain"/>
    <property type="match status" value="1"/>
</dbReference>
<dbReference type="Gene3D" id="3.40.190.290">
    <property type="match status" value="1"/>
</dbReference>
<keyword evidence="7" id="KW-1185">Reference proteome</keyword>
<evidence type="ECO:0000256" key="3">
    <source>
        <dbReference type="ARBA" id="ARBA00023125"/>
    </source>
</evidence>
<organism evidence="6 7">
    <name type="scientific">Fulvivirga imtechensis AK7</name>
    <dbReference type="NCBI Taxonomy" id="1237149"/>
    <lineage>
        <taxon>Bacteria</taxon>
        <taxon>Pseudomonadati</taxon>
        <taxon>Bacteroidota</taxon>
        <taxon>Cytophagia</taxon>
        <taxon>Cytophagales</taxon>
        <taxon>Fulvivirgaceae</taxon>
        <taxon>Fulvivirga</taxon>
    </lineage>
</organism>
<dbReference type="eggNOG" id="COG0583">
    <property type="taxonomic scope" value="Bacteria"/>
</dbReference>
<keyword evidence="2" id="KW-0805">Transcription regulation</keyword>
<dbReference type="AlphaFoldDB" id="L8JKY9"/>
<evidence type="ECO:0000256" key="1">
    <source>
        <dbReference type="ARBA" id="ARBA00009437"/>
    </source>
</evidence>
<dbReference type="InterPro" id="IPR000847">
    <property type="entry name" value="LysR_HTH_N"/>
</dbReference>
<dbReference type="Pfam" id="PF03466">
    <property type="entry name" value="LysR_substrate"/>
    <property type="match status" value="1"/>
</dbReference>
<dbReference type="GO" id="GO:0003700">
    <property type="term" value="F:DNA-binding transcription factor activity"/>
    <property type="evidence" value="ECO:0007669"/>
    <property type="project" value="InterPro"/>
</dbReference>
<dbReference type="OrthoDB" id="9803735at2"/>
<evidence type="ECO:0000256" key="4">
    <source>
        <dbReference type="ARBA" id="ARBA00023163"/>
    </source>
</evidence>
<dbReference type="PRINTS" id="PR00039">
    <property type="entry name" value="HTHLYSR"/>
</dbReference>
<proteinExistence type="inferred from homology"/>
<evidence type="ECO:0000259" key="5">
    <source>
        <dbReference type="PROSITE" id="PS50931"/>
    </source>
</evidence>
<reference evidence="6 7" key="1">
    <citation type="submission" date="2012-12" db="EMBL/GenBank/DDBJ databases">
        <title>Genome assembly of Fulvivirga imtechensis AK7.</title>
        <authorList>
            <person name="Nupur N."/>
            <person name="Khatri I."/>
            <person name="Kumar R."/>
            <person name="Subramanian S."/>
            <person name="Pinnaka A."/>
        </authorList>
    </citation>
    <scope>NUCLEOTIDE SEQUENCE [LARGE SCALE GENOMIC DNA]</scope>
    <source>
        <strain evidence="6 7">AK7</strain>
    </source>
</reference>
<dbReference type="Gene3D" id="1.10.10.10">
    <property type="entry name" value="Winged helix-like DNA-binding domain superfamily/Winged helix DNA-binding domain"/>
    <property type="match status" value="1"/>
</dbReference>
<evidence type="ECO:0000313" key="7">
    <source>
        <dbReference type="Proteomes" id="UP000011135"/>
    </source>
</evidence>
<gene>
    <name evidence="6" type="ORF">C900_05709</name>
</gene>
<accession>L8JKY9</accession>
<evidence type="ECO:0000313" key="6">
    <source>
        <dbReference type="EMBL" id="ELR68883.1"/>
    </source>
</evidence>
<keyword evidence="4" id="KW-0804">Transcription</keyword>
<dbReference type="PATRIC" id="fig|1237149.3.peg.5091"/>
<keyword evidence="3" id="KW-0238">DNA-binding</keyword>
<dbReference type="SUPFAM" id="SSF53850">
    <property type="entry name" value="Periplasmic binding protein-like II"/>
    <property type="match status" value="1"/>
</dbReference>